<dbReference type="STRING" id="1294273.roselon_01989"/>
<dbReference type="RefSeq" id="WP_025312140.1">
    <property type="nucleotide sequence ID" value="NZ_CP004372.1"/>
</dbReference>
<dbReference type="GO" id="GO:0008476">
    <property type="term" value="F:protein-tyrosine sulfotransferase activity"/>
    <property type="evidence" value="ECO:0007669"/>
    <property type="project" value="InterPro"/>
</dbReference>
<dbReference type="AlphaFoldDB" id="W8S2B5"/>
<dbReference type="Proteomes" id="UP000019593">
    <property type="component" value="Chromosome"/>
</dbReference>
<keyword evidence="2" id="KW-0802">TPR repeat</keyword>
<dbReference type="EMBL" id="CP004372">
    <property type="protein sequence ID" value="AHM04342.1"/>
    <property type="molecule type" value="Genomic_DNA"/>
</dbReference>
<accession>W8S2B5</accession>
<dbReference type="Pfam" id="PF13432">
    <property type="entry name" value="TPR_16"/>
    <property type="match status" value="2"/>
</dbReference>
<keyword evidence="4" id="KW-1185">Reference proteome</keyword>
<dbReference type="Pfam" id="PF13469">
    <property type="entry name" value="Sulfotransfer_3"/>
    <property type="match status" value="1"/>
</dbReference>
<protein>
    <recommendedName>
        <fullName evidence="5">TPR domain protein</fullName>
    </recommendedName>
</protein>
<dbReference type="HOGENOM" id="CLU_017034_1_0_5"/>
<name>W8S2B5_9RHOB</name>
<keyword evidence="1" id="KW-0808">Transferase</keyword>
<dbReference type="PROSITE" id="PS50005">
    <property type="entry name" value="TPR"/>
    <property type="match status" value="1"/>
</dbReference>
<dbReference type="InterPro" id="IPR019734">
    <property type="entry name" value="TPR_rpt"/>
</dbReference>
<dbReference type="SMART" id="SM00028">
    <property type="entry name" value="TPR"/>
    <property type="match status" value="5"/>
</dbReference>
<evidence type="ECO:0008006" key="5">
    <source>
        <dbReference type="Google" id="ProtNLM"/>
    </source>
</evidence>
<proteinExistence type="predicted"/>
<dbReference type="PANTHER" id="PTHR12788:SF10">
    <property type="entry name" value="PROTEIN-TYROSINE SULFOTRANSFERASE"/>
    <property type="match status" value="1"/>
</dbReference>
<dbReference type="PANTHER" id="PTHR12788">
    <property type="entry name" value="PROTEIN-TYROSINE SULFOTRANSFERASE 2"/>
    <property type="match status" value="1"/>
</dbReference>
<dbReference type="InterPro" id="IPR027417">
    <property type="entry name" value="P-loop_NTPase"/>
</dbReference>
<dbReference type="InterPro" id="IPR011990">
    <property type="entry name" value="TPR-like_helical_dom_sf"/>
</dbReference>
<sequence length="686" mass="73726">MLPPNKSQVPALYQQALKLQQAGQLTEARGIYERVLLVVPGQAEVLFQLGRIEAQLGDAAKSEGYLRKALKAKPTEAAIWQALHGVLEGPARQKLAREALKARVPLGLPAEVQPILKQIAQGQAEVAEKRALALAKAAPLAAAPPHALGVARMARGHWAAAIKPLEAALARDPANSVYKGDLARALARVGQPRRAEALMHEAMAAGHSMARPLARLLRDTCRADAAAKLLVKAAGAQPRDVDLQMELASVLAELRRPDEARRALETAIKAGGARRSLTARLAQDLETAGEGAAARALLDALLAREPAEPGLLTQRAQLRQTCGDLAGAETDLAAALAADPSYAEAYRAYANGRRIEGDDPVLSRMEAQLGRPSLDARARRTLGFAAAKAMHDLRRYDEAADHLARANRLMASAFPYGFEADLAEARLLVSEWRATLQGLTPEGPDDPVLFVTGLPRSGTTLAETILAAHSRVTPAGELPFLYRALAPAIDALRSGSGGATDFAEAGARYLAAARRRSGAADIIADKAISTFSRIGHAAMALPGARFIVLRRDPRDVGLSLWRNLFAEGQHRYAYDLAQMGRYIRLHDALVRFWSEALPERVHVLDYEELTARPESQIRALIAFAGLEWEGACLSPETADRAISTLSFATARQPIGRDAVAGWRHYETALAPLLSALETEVSLFPTD</sequence>
<evidence type="ECO:0000256" key="1">
    <source>
        <dbReference type="ARBA" id="ARBA00022679"/>
    </source>
</evidence>
<dbReference type="SUPFAM" id="SSF52540">
    <property type="entry name" value="P-loop containing nucleoside triphosphate hydrolases"/>
    <property type="match status" value="1"/>
</dbReference>
<dbReference type="KEGG" id="red:roselon_01989"/>
<evidence type="ECO:0000256" key="2">
    <source>
        <dbReference type="PROSITE-ProRule" id="PRU00339"/>
    </source>
</evidence>
<dbReference type="PATRIC" id="fig|1294273.3.peg.1961"/>
<evidence type="ECO:0000313" key="4">
    <source>
        <dbReference type="Proteomes" id="UP000019593"/>
    </source>
</evidence>
<dbReference type="InterPro" id="IPR026634">
    <property type="entry name" value="TPST-like"/>
</dbReference>
<reference evidence="3 4" key="1">
    <citation type="submission" date="2013-03" db="EMBL/GenBank/DDBJ databases">
        <authorList>
            <person name="Fiebig A."/>
            <person name="Goeker M."/>
            <person name="Klenk H.-P.P."/>
        </authorList>
    </citation>
    <scope>NUCLEOTIDE SEQUENCE [LARGE SCALE GENOMIC DNA]</scope>
    <source>
        <strain evidence="4">DSM 19469</strain>
    </source>
</reference>
<dbReference type="SUPFAM" id="SSF48452">
    <property type="entry name" value="TPR-like"/>
    <property type="match status" value="2"/>
</dbReference>
<dbReference type="Gene3D" id="3.40.50.300">
    <property type="entry name" value="P-loop containing nucleotide triphosphate hydrolases"/>
    <property type="match status" value="1"/>
</dbReference>
<organism evidence="3 4">
    <name type="scientific">Roseicyclus elongatus DSM 19469</name>
    <dbReference type="NCBI Taxonomy" id="1294273"/>
    <lineage>
        <taxon>Bacteria</taxon>
        <taxon>Pseudomonadati</taxon>
        <taxon>Pseudomonadota</taxon>
        <taxon>Alphaproteobacteria</taxon>
        <taxon>Rhodobacterales</taxon>
        <taxon>Roseobacteraceae</taxon>
        <taxon>Roseicyclus</taxon>
    </lineage>
</organism>
<feature type="repeat" description="TPR" evidence="2">
    <location>
        <begin position="43"/>
        <end position="76"/>
    </location>
</feature>
<dbReference type="eggNOG" id="COG0457">
    <property type="taxonomic scope" value="Bacteria"/>
</dbReference>
<gene>
    <name evidence="3" type="ORF">roselon_01989</name>
</gene>
<dbReference type="OrthoDB" id="9800698at2"/>
<evidence type="ECO:0000313" key="3">
    <source>
        <dbReference type="EMBL" id="AHM04342.1"/>
    </source>
</evidence>
<dbReference type="Gene3D" id="1.25.40.10">
    <property type="entry name" value="Tetratricopeptide repeat domain"/>
    <property type="match status" value="4"/>
</dbReference>